<organism evidence="1 2">
    <name type="scientific">Sistotremastrum suecicum HHB10207 ss-3</name>
    <dbReference type="NCBI Taxonomy" id="1314776"/>
    <lineage>
        <taxon>Eukaryota</taxon>
        <taxon>Fungi</taxon>
        <taxon>Dikarya</taxon>
        <taxon>Basidiomycota</taxon>
        <taxon>Agaricomycotina</taxon>
        <taxon>Agaricomycetes</taxon>
        <taxon>Sistotremastrales</taxon>
        <taxon>Sistotremastraceae</taxon>
        <taxon>Sistotremastrum</taxon>
    </lineage>
</organism>
<proteinExistence type="predicted"/>
<accession>A0A166DYV0</accession>
<protein>
    <submittedName>
        <fullName evidence="1">Uncharacterized protein</fullName>
    </submittedName>
</protein>
<sequence length="70" mass="8139">MTHEHVQTPDPFDTPLFNRLVGLIEEQNMAVKEQKKVIAEQYQEMKDIKKTLRSHGEQFDVLTRDALKGS</sequence>
<reference evidence="1 2" key="1">
    <citation type="journal article" date="2016" name="Mol. Biol. Evol.">
        <title>Comparative Genomics of Early-Diverging Mushroom-Forming Fungi Provides Insights into the Origins of Lignocellulose Decay Capabilities.</title>
        <authorList>
            <person name="Nagy L.G."/>
            <person name="Riley R."/>
            <person name="Tritt A."/>
            <person name="Adam C."/>
            <person name="Daum C."/>
            <person name="Floudas D."/>
            <person name="Sun H."/>
            <person name="Yadav J.S."/>
            <person name="Pangilinan J."/>
            <person name="Larsson K.H."/>
            <person name="Matsuura K."/>
            <person name="Barry K."/>
            <person name="Labutti K."/>
            <person name="Kuo R."/>
            <person name="Ohm R.A."/>
            <person name="Bhattacharya S.S."/>
            <person name="Shirouzu T."/>
            <person name="Yoshinaga Y."/>
            <person name="Martin F.M."/>
            <person name="Grigoriev I.V."/>
            <person name="Hibbett D.S."/>
        </authorList>
    </citation>
    <scope>NUCLEOTIDE SEQUENCE [LARGE SCALE GENOMIC DNA]</scope>
    <source>
        <strain evidence="1 2">HHB10207 ss-3</strain>
    </source>
</reference>
<evidence type="ECO:0000313" key="1">
    <source>
        <dbReference type="EMBL" id="KZT39037.1"/>
    </source>
</evidence>
<name>A0A166DYV0_9AGAM</name>
<keyword evidence="2" id="KW-1185">Reference proteome</keyword>
<dbReference type="Proteomes" id="UP000076798">
    <property type="component" value="Unassembled WGS sequence"/>
</dbReference>
<gene>
    <name evidence="1" type="ORF">SISSUDRAFT_1046081</name>
</gene>
<dbReference type="AlphaFoldDB" id="A0A166DYV0"/>
<dbReference type="EMBL" id="KV428052">
    <property type="protein sequence ID" value="KZT39037.1"/>
    <property type="molecule type" value="Genomic_DNA"/>
</dbReference>
<evidence type="ECO:0000313" key="2">
    <source>
        <dbReference type="Proteomes" id="UP000076798"/>
    </source>
</evidence>